<dbReference type="InterPro" id="IPR045006">
    <property type="entry name" value="CHLI-like"/>
</dbReference>
<dbReference type="Pfam" id="PF13541">
    <property type="entry name" value="ChlI"/>
    <property type="match status" value="1"/>
</dbReference>
<dbReference type="InterPro" id="IPR025158">
    <property type="entry name" value="Mg_chelat-rel_C"/>
</dbReference>
<name>A0A9D1CPP9_9FIRM</name>
<dbReference type="Pfam" id="PF01078">
    <property type="entry name" value="Mg_chelatase"/>
    <property type="match status" value="1"/>
</dbReference>
<dbReference type="GO" id="GO:0005524">
    <property type="term" value="F:ATP binding"/>
    <property type="evidence" value="ECO:0007669"/>
    <property type="project" value="InterPro"/>
</dbReference>
<feature type="domain" description="AAA+ ATPase" evidence="2">
    <location>
        <begin position="213"/>
        <end position="396"/>
    </location>
</feature>
<dbReference type="CDD" id="cd00009">
    <property type="entry name" value="AAA"/>
    <property type="match status" value="1"/>
</dbReference>
<dbReference type="InterPro" id="IPR020568">
    <property type="entry name" value="Ribosomal_Su5_D2-typ_SF"/>
</dbReference>
<accession>A0A9D1CPP9</accession>
<dbReference type="SUPFAM" id="SSF54211">
    <property type="entry name" value="Ribosomal protein S5 domain 2-like"/>
    <property type="match status" value="1"/>
</dbReference>
<evidence type="ECO:0000313" key="3">
    <source>
        <dbReference type="EMBL" id="HIQ70805.1"/>
    </source>
</evidence>
<comment type="caution">
    <text evidence="3">The sequence shown here is derived from an EMBL/GenBank/DDBJ whole genome shotgun (WGS) entry which is preliminary data.</text>
</comment>
<dbReference type="Proteomes" id="UP000886887">
    <property type="component" value="Unassembled WGS sequence"/>
</dbReference>
<reference evidence="3" key="1">
    <citation type="submission" date="2020-10" db="EMBL/GenBank/DDBJ databases">
        <authorList>
            <person name="Gilroy R."/>
        </authorList>
    </citation>
    <scope>NUCLEOTIDE SEQUENCE</scope>
    <source>
        <strain evidence="3">ChiSxjej2B14-6234</strain>
    </source>
</reference>
<dbReference type="SMART" id="SM00382">
    <property type="entry name" value="AAA"/>
    <property type="match status" value="1"/>
</dbReference>
<evidence type="ECO:0000259" key="2">
    <source>
        <dbReference type="SMART" id="SM00382"/>
    </source>
</evidence>
<dbReference type="InterPro" id="IPR027417">
    <property type="entry name" value="P-loop_NTPase"/>
</dbReference>
<proteinExistence type="inferred from homology"/>
<dbReference type="AlphaFoldDB" id="A0A9D1CPP9"/>
<dbReference type="Gene3D" id="3.30.230.10">
    <property type="match status" value="1"/>
</dbReference>
<dbReference type="InterPro" id="IPR000523">
    <property type="entry name" value="Mg_chelatse_chII-like_cat_dom"/>
</dbReference>
<dbReference type="PANTHER" id="PTHR32039:SF7">
    <property type="entry name" value="COMPETENCE PROTEIN COMM"/>
    <property type="match status" value="1"/>
</dbReference>
<evidence type="ECO:0000256" key="1">
    <source>
        <dbReference type="ARBA" id="ARBA00006354"/>
    </source>
</evidence>
<dbReference type="Gene3D" id="3.40.50.300">
    <property type="entry name" value="P-loop containing nucleotide triphosphate hydrolases"/>
    <property type="match status" value="1"/>
</dbReference>
<dbReference type="EMBL" id="DVFJ01000004">
    <property type="protein sequence ID" value="HIQ70805.1"/>
    <property type="molecule type" value="Genomic_DNA"/>
</dbReference>
<dbReference type="Pfam" id="PF13335">
    <property type="entry name" value="Mg_chelatase_C"/>
    <property type="match status" value="1"/>
</dbReference>
<organism evidence="3 4">
    <name type="scientific">Candidatus Onthenecus intestinigallinarum</name>
    <dbReference type="NCBI Taxonomy" id="2840875"/>
    <lineage>
        <taxon>Bacteria</taxon>
        <taxon>Bacillati</taxon>
        <taxon>Bacillota</taxon>
        <taxon>Clostridia</taxon>
        <taxon>Eubacteriales</taxon>
        <taxon>Candidatus Onthenecus</taxon>
    </lineage>
</organism>
<gene>
    <name evidence="3" type="ORF">IAB73_01135</name>
</gene>
<dbReference type="PANTHER" id="PTHR32039">
    <property type="entry name" value="MAGNESIUM-CHELATASE SUBUNIT CHLI"/>
    <property type="match status" value="1"/>
</dbReference>
<comment type="similarity">
    <text evidence="1">Belongs to the Mg-chelatase subunits D/I family. ComM subfamily.</text>
</comment>
<dbReference type="InterPro" id="IPR004482">
    <property type="entry name" value="Mg_chelat-rel"/>
</dbReference>
<reference evidence="3" key="2">
    <citation type="journal article" date="2021" name="PeerJ">
        <title>Extensive microbial diversity within the chicken gut microbiome revealed by metagenomics and culture.</title>
        <authorList>
            <person name="Gilroy R."/>
            <person name="Ravi A."/>
            <person name="Getino M."/>
            <person name="Pursley I."/>
            <person name="Horton D.L."/>
            <person name="Alikhan N.F."/>
            <person name="Baker D."/>
            <person name="Gharbi K."/>
            <person name="Hall N."/>
            <person name="Watson M."/>
            <person name="Adriaenssens E.M."/>
            <person name="Foster-Nyarko E."/>
            <person name="Jarju S."/>
            <person name="Secka A."/>
            <person name="Antonio M."/>
            <person name="Oren A."/>
            <person name="Chaudhuri R.R."/>
            <person name="La Ragione R."/>
            <person name="Hildebrand F."/>
            <person name="Pallen M.J."/>
        </authorList>
    </citation>
    <scope>NUCLEOTIDE SEQUENCE</scope>
    <source>
        <strain evidence="3">ChiSxjej2B14-6234</strain>
    </source>
</reference>
<sequence length="510" mass="54374">MLSRVQSLGLNGIDGFPVTVEAYVADGLPMFELVGLPDAAVREARERVRAAMQQTGFTFPVARTTVNLAPADVKKEGPAYDLPIALALLAASGQIDGSALPGRVVLGELALGGQVTQVRGVLPMVISARTQGFAEALVPRGNAQEVACVDGIRIIPVASLREAVDHITGAARIEPLRAVPYEQLLTARRPAQDLSSVRGQRSAKRALEIAAAGGHNVLMVGPPGAGKTMLARCLPGILPDMTFEEALEATRIHSAAGQLTPGEGLLSERPFRAPHHTASAAALVGGGPKARPGEISLASGGVLFLDELPEYNRAALEALRQPLEDGFVSVVRVAAQARYPARVMLVAAMNPCPCGHYGSETQTCRCTQHEIRKYLDRVSGPLLDRIDMQLEISAVPVEQIASDAQEESSAAVRARVEAARRVQGRRYEGEGVSCNAQLSGAQVERYCRLSDDAKRMAHLAVHKYKLSMRAYTRVLKVARTIADLAGGEITAAHVAEAVRYRSIDDKYWGG</sequence>
<evidence type="ECO:0000313" key="4">
    <source>
        <dbReference type="Proteomes" id="UP000886887"/>
    </source>
</evidence>
<protein>
    <submittedName>
        <fullName evidence="3">YifB family Mg chelatase-like AAA ATPase</fullName>
    </submittedName>
</protein>
<dbReference type="InterPro" id="IPR003593">
    <property type="entry name" value="AAA+_ATPase"/>
</dbReference>
<dbReference type="InterPro" id="IPR014721">
    <property type="entry name" value="Ribsml_uS5_D2-typ_fold_subgr"/>
</dbReference>
<dbReference type="SUPFAM" id="SSF52540">
    <property type="entry name" value="P-loop containing nucleoside triphosphate hydrolases"/>
    <property type="match status" value="1"/>
</dbReference>
<dbReference type="NCBIfam" id="TIGR00368">
    <property type="entry name" value="YifB family Mg chelatase-like AAA ATPase"/>
    <property type="match status" value="1"/>
</dbReference>